<dbReference type="OrthoDB" id="1081007at2759"/>
<dbReference type="GO" id="GO:0005886">
    <property type="term" value="C:plasma membrane"/>
    <property type="evidence" value="ECO:0007669"/>
    <property type="project" value="TreeGrafter"/>
</dbReference>
<proteinExistence type="predicted"/>
<dbReference type="InParanoid" id="A0A2P6NKW4"/>
<feature type="binding site" evidence="1">
    <location>
        <begin position="502"/>
        <end position="503"/>
    </location>
    <ligand>
        <name>L-glutamate</name>
        <dbReference type="ChEBI" id="CHEBI:29985"/>
    </ligand>
</feature>
<evidence type="ECO:0000313" key="4">
    <source>
        <dbReference type="Proteomes" id="UP000241769"/>
    </source>
</evidence>
<dbReference type="Gene3D" id="3.60.20.40">
    <property type="match status" value="1"/>
</dbReference>
<evidence type="ECO:0000256" key="2">
    <source>
        <dbReference type="SAM" id="Phobius"/>
    </source>
</evidence>
<dbReference type="PRINTS" id="PR01210">
    <property type="entry name" value="GGTRANSPTASE"/>
</dbReference>
<evidence type="ECO:0000313" key="3">
    <source>
        <dbReference type="EMBL" id="PRP84578.1"/>
    </source>
</evidence>
<dbReference type="AlphaFoldDB" id="A0A2P6NKW4"/>
<dbReference type="STRING" id="1890364.A0A2P6NKW4"/>
<accession>A0A2P6NKW4</accession>
<dbReference type="GO" id="GO:0006751">
    <property type="term" value="P:glutathione catabolic process"/>
    <property type="evidence" value="ECO:0007669"/>
    <property type="project" value="InterPro"/>
</dbReference>
<keyword evidence="2" id="KW-0812">Transmembrane</keyword>
<dbReference type="EMBL" id="MDYQ01000060">
    <property type="protein sequence ID" value="PRP84578.1"/>
    <property type="molecule type" value="Genomic_DNA"/>
</dbReference>
<dbReference type="Pfam" id="PF01019">
    <property type="entry name" value="G_glu_transpept"/>
    <property type="match status" value="1"/>
</dbReference>
<dbReference type="SUPFAM" id="SSF56235">
    <property type="entry name" value="N-terminal nucleophile aminohydrolases (Ntn hydrolases)"/>
    <property type="match status" value="1"/>
</dbReference>
<sequence>MSAVELNEIDKEGPIFHFEQYDLKYLKPQRWYERPQFQLVSAIFLVASLSLLIFGVVIGETINQRTFEKMRRPSLTWPTAIRTPHAVSSDNLQCSMIGATVLLDGGNAIDAAVATAICTSVMLPHSSGIGGGAVMTIVLADGTRVIVDGREQAPNASRSNMLNVRSPSKGLFVGVPGFLSALETAWQRYKSGKITWAKLFEPSLKLAEEGFTIREGLSEVINSSDRICIQKGLRSQAYSEQIQDSNMGDIFLSKGAPLTRGAVLRNPRLGETLRNVAENGTWSFYNGPIAQKMIRDITDDGRGIMTLSDLAGYAARVTEPLSSTFGAYRVYCPGLPHTGCPILLQSLNTLDQFNHLSEVTSSSYTSSLSAHLMAESFKFAFAQKAKLGDDPASQSVVDRMISKDFAQEIGRKINRYSVLNYKNYTDVTPPSVMAKDDGGCQISVIDPSLNSVSLTTGLNSPFGSSFVSLSTGVILNDVMNAFTPEADDISTNVIAANKRPLSSWSPSVVVMETDKTPVLALGASGGLHIPTALVNFLSYFSYPPSRSSGSTSQFRETLLLNATWRSRLHAGWLPDRVLLENDFSINYEEAYDRLTSVGNTVRTANPNSDISVVMMQEENGGNQFEVVMDTRSGDKQGMDGGPPPPGP</sequence>
<dbReference type="InterPro" id="IPR043137">
    <property type="entry name" value="GGT_ssub_C"/>
</dbReference>
<comment type="caution">
    <text evidence="3">The sequence shown here is derived from an EMBL/GenBank/DDBJ whole genome shotgun (WGS) entry which is preliminary data.</text>
</comment>
<reference evidence="3 4" key="1">
    <citation type="journal article" date="2018" name="Genome Biol. Evol.">
        <title>Multiple Roots of Fruiting Body Formation in Amoebozoa.</title>
        <authorList>
            <person name="Hillmann F."/>
            <person name="Forbes G."/>
            <person name="Novohradska S."/>
            <person name="Ferling I."/>
            <person name="Riege K."/>
            <person name="Groth M."/>
            <person name="Westermann M."/>
            <person name="Marz M."/>
            <person name="Spaller T."/>
            <person name="Winckler T."/>
            <person name="Schaap P."/>
            <person name="Glockner G."/>
        </authorList>
    </citation>
    <scope>NUCLEOTIDE SEQUENCE [LARGE SCALE GENOMIC DNA]</scope>
    <source>
        <strain evidence="3 4">Jena</strain>
    </source>
</reference>
<dbReference type="PANTHER" id="PTHR11686">
    <property type="entry name" value="GAMMA GLUTAMYL TRANSPEPTIDASE"/>
    <property type="match status" value="1"/>
</dbReference>
<dbReference type="InterPro" id="IPR029055">
    <property type="entry name" value="Ntn_hydrolases_N"/>
</dbReference>
<evidence type="ECO:0000256" key="1">
    <source>
        <dbReference type="PIRSR" id="PIRSR600101-2"/>
    </source>
</evidence>
<dbReference type="InterPro" id="IPR000101">
    <property type="entry name" value="GGT_peptidase"/>
</dbReference>
<organism evidence="3 4">
    <name type="scientific">Planoprotostelium fungivorum</name>
    <dbReference type="NCBI Taxonomy" id="1890364"/>
    <lineage>
        <taxon>Eukaryota</taxon>
        <taxon>Amoebozoa</taxon>
        <taxon>Evosea</taxon>
        <taxon>Variosea</taxon>
        <taxon>Cavosteliida</taxon>
        <taxon>Cavosteliaceae</taxon>
        <taxon>Planoprotostelium</taxon>
    </lineage>
</organism>
<name>A0A2P6NKW4_9EUKA</name>
<dbReference type="Proteomes" id="UP000241769">
    <property type="component" value="Unassembled WGS sequence"/>
</dbReference>
<dbReference type="Gene3D" id="1.10.246.130">
    <property type="match status" value="1"/>
</dbReference>
<feature type="binding site" evidence="1">
    <location>
        <position position="526"/>
    </location>
    <ligand>
        <name>L-glutamate</name>
        <dbReference type="ChEBI" id="CHEBI:29985"/>
    </ligand>
</feature>
<keyword evidence="4" id="KW-1185">Reference proteome</keyword>
<keyword evidence="2" id="KW-1133">Transmembrane helix</keyword>
<protein>
    <recommendedName>
        <fullName evidence="5">Gamma-glutamyltransferase</fullName>
    </recommendedName>
</protein>
<dbReference type="PANTHER" id="PTHR11686:SF9">
    <property type="entry name" value="RE13973P"/>
    <property type="match status" value="1"/>
</dbReference>
<evidence type="ECO:0008006" key="5">
    <source>
        <dbReference type="Google" id="ProtNLM"/>
    </source>
</evidence>
<dbReference type="GO" id="GO:0036374">
    <property type="term" value="F:glutathione hydrolase activity"/>
    <property type="evidence" value="ECO:0007669"/>
    <property type="project" value="InterPro"/>
</dbReference>
<feature type="transmembrane region" description="Helical" evidence="2">
    <location>
        <begin position="39"/>
        <end position="62"/>
    </location>
</feature>
<feature type="binding site" evidence="1">
    <location>
        <position position="150"/>
    </location>
    <ligand>
        <name>L-glutamate</name>
        <dbReference type="ChEBI" id="CHEBI:29985"/>
    </ligand>
</feature>
<dbReference type="InterPro" id="IPR043138">
    <property type="entry name" value="GGT_lsub"/>
</dbReference>
<keyword evidence="2" id="KW-0472">Membrane</keyword>
<gene>
    <name evidence="3" type="ORF">PROFUN_09251</name>
</gene>